<comment type="caution">
    <text evidence="9">The sequence shown here is derived from an EMBL/GenBank/DDBJ whole genome shotgun (WGS) entry which is preliminary data.</text>
</comment>
<dbReference type="PANTHER" id="PTHR11530:SF11">
    <property type="entry name" value="D-ASPARTATE OXIDASE"/>
    <property type="match status" value="1"/>
</dbReference>
<name>A0A9W4X2Y0_9GLOM</name>
<feature type="binding site" evidence="6">
    <location>
        <position position="360"/>
    </location>
    <ligand>
        <name>D-dopa</name>
        <dbReference type="ChEBI" id="CHEBI:149689"/>
    </ligand>
</feature>
<accession>A0A9W4X2Y0</accession>
<evidence type="ECO:0000256" key="7">
    <source>
        <dbReference type="SAM" id="SignalP"/>
    </source>
</evidence>
<feature type="binding site" evidence="6">
    <location>
        <begin position="47"/>
        <end position="48"/>
    </location>
    <ligand>
        <name>FAD</name>
        <dbReference type="ChEBI" id="CHEBI:57692"/>
    </ligand>
</feature>
<dbReference type="GO" id="GO:0005737">
    <property type="term" value="C:cytoplasm"/>
    <property type="evidence" value="ECO:0007669"/>
    <property type="project" value="TreeGrafter"/>
</dbReference>
<dbReference type="InterPro" id="IPR023209">
    <property type="entry name" value="DAO"/>
</dbReference>
<evidence type="ECO:0000256" key="3">
    <source>
        <dbReference type="ARBA" id="ARBA00022630"/>
    </source>
</evidence>
<organism evidence="9 10">
    <name type="scientific">Funneliformis geosporum</name>
    <dbReference type="NCBI Taxonomy" id="1117311"/>
    <lineage>
        <taxon>Eukaryota</taxon>
        <taxon>Fungi</taxon>
        <taxon>Fungi incertae sedis</taxon>
        <taxon>Mucoromycota</taxon>
        <taxon>Glomeromycotina</taxon>
        <taxon>Glomeromycetes</taxon>
        <taxon>Glomerales</taxon>
        <taxon>Glomeraceae</taxon>
        <taxon>Funneliformis</taxon>
    </lineage>
</organism>
<evidence type="ECO:0000256" key="1">
    <source>
        <dbReference type="ARBA" id="ARBA00001974"/>
    </source>
</evidence>
<dbReference type="SUPFAM" id="SSF51971">
    <property type="entry name" value="Nucleotide-binding domain"/>
    <property type="match status" value="1"/>
</dbReference>
<evidence type="ECO:0000313" key="10">
    <source>
        <dbReference type="Proteomes" id="UP001153678"/>
    </source>
</evidence>
<evidence type="ECO:0000256" key="5">
    <source>
        <dbReference type="ARBA" id="ARBA00023002"/>
    </source>
</evidence>
<evidence type="ECO:0000256" key="2">
    <source>
        <dbReference type="ARBA" id="ARBA00006730"/>
    </source>
</evidence>
<dbReference type="Pfam" id="PF01266">
    <property type="entry name" value="DAO"/>
    <property type="match status" value="2"/>
</dbReference>
<dbReference type="Gene3D" id="3.30.9.10">
    <property type="entry name" value="D-Amino Acid Oxidase, subunit A, domain 2"/>
    <property type="match status" value="1"/>
</dbReference>
<evidence type="ECO:0000256" key="6">
    <source>
        <dbReference type="PIRSR" id="PIRSR000189-1"/>
    </source>
</evidence>
<sequence length="382" mass="43299">MSNKRVVVLGAGIAGLSTATLLLQQEKGFEVHIVAKHFPGDLSGEYTSPWAGAHWRSHATKDDTRQQEFDRITYNHLWKLAKVPQNETGIMIIDEFEYWEKFPQDFSDPWFKTLCHEYRHLRKEELPIGVEFGITYKSSNLSKKFFIYNFNLFMTDRDDYSLQVSINPLTYLSYLLNTFTSLGGTTQRVNLFSHLNECIKSETDIVINCSGIHARTLGGVEDPNVYAARGQTVIAQLPRSYINWAFFKRGEYGKLCLAANGGEITYAIPHDDGEVVLGGTYDEHKYSTDIDYNTAKEIIQRCLATRPDLLPKDQTQLTIKRHGVGLRPCRKGGVRIEAEWTISEKFGKKILICHNYGHGGSGYESSHGTAQHALKVLKEALH</sequence>
<keyword evidence="10" id="KW-1185">Reference proteome</keyword>
<dbReference type="InterPro" id="IPR006076">
    <property type="entry name" value="FAD-dep_OxRdtase"/>
</dbReference>
<feature type="non-terminal residue" evidence="9">
    <location>
        <position position="382"/>
    </location>
</feature>
<dbReference type="GO" id="GO:0003884">
    <property type="term" value="F:D-amino-acid oxidase activity"/>
    <property type="evidence" value="ECO:0007669"/>
    <property type="project" value="InterPro"/>
</dbReference>
<feature type="chain" id="PRO_5040760938" evidence="7">
    <location>
        <begin position="20"/>
        <end position="382"/>
    </location>
</feature>
<dbReference type="SUPFAM" id="SSF54373">
    <property type="entry name" value="FAD-linked reductases, C-terminal domain"/>
    <property type="match status" value="1"/>
</dbReference>
<feature type="binding site" evidence="6">
    <location>
        <position position="327"/>
    </location>
    <ligand>
        <name>D-dopa</name>
        <dbReference type="ChEBI" id="CHEBI:149689"/>
    </ligand>
</feature>
<dbReference type="GO" id="GO:0019478">
    <property type="term" value="P:D-amino acid catabolic process"/>
    <property type="evidence" value="ECO:0007669"/>
    <property type="project" value="TreeGrafter"/>
</dbReference>
<comment type="similarity">
    <text evidence="2">Belongs to the DAMOX/DASOX family.</text>
</comment>
<feature type="signal peptide" evidence="7">
    <location>
        <begin position="1"/>
        <end position="19"/>
    </location>
</feature>
<evidence type="ECO:0000259" key="8">
    <source>
        <dbReference type="Pfam" id="PF01266"/>
    </source>
</evidence>
<feature type="domain" description="FAD dependent oxidoreductase" evidence="8">
    <location>
        <begin position="165"/>
        <end position="372"/>
    </location>
</feature>
<reference evidence="9" key="1">
    <citation type="submission" date="2022-08" db="EMBL/GenBank/DDBJ databases">
        <authorList>
            <person name="Kallberg Y."/>
            <person name="Tangrot J."/>
            <person name="Rosling A."/>
        </authorList>
    </citation>
    <scope>NUCLEOTIDE SEQUENCE</scope>
    <source>
        <strain evidence="9">Wild A</strain>
    </source>
</reference>
<dbReference type="Gene3D" id="3.40.50.720">
    <property type="entry name" value="NAD(P)-binding Rossmann-like Domain"/>
    <property type="match status" value="1"/>
</dbReference>
<dbReference type="AlphaFoldDB" id="A0A9W4X2Y0"/>
<keyword evidence="4 6" id="KW-0274">FAD</keyword>
<dbReference type="PIRSF" id="PIRSF000189">
    <property type="entry name" value="D-aa_oxidase"/>
    <property type="match status" value="1"/>
</dbReference>
<evidence type="ECO:0000256" key="4">
    <source>
        <dbReference type="ARBA" id="ARBA00022827"/>
    </source>
</evidence>
<dbReference type="GO" id="GO:0071949">
    <property type="term" value="F:FAD binding"/>
    <property type="evidence" value="ECO:0007669"/>
    <property type="project" value="InterPro"/>
</dbReference>
<dbReference type="EMBL" id="CAMKVN010002771">
    <property type="protein sequence ID" value="CAI2182562.1"/>
    <property type="molecule type" value="Genomic_DNA"/>
</dbReference>
<dbReference type="OrthoDB" id="2015447at2759"/>
<dbReference type="PANTHER" id="PTHR11530">
    <property type="entry name" value="D-AMINO ACID OXIDASE"/>
    <property type="match status" value="1"/>
</dbReference>
<evidence type="ECO:0000313" key="9">
    <source>
        <dbReference type="EMBL" id="CAI2182562.1"/>
    </source>
</evidence>
<dbReference type="Proteomes" id="UP001153678">
    <property type="component" value="Unassembled WGS sequence"/>
</dbReference>
<keyword evidence="3" id="KW-0285">Flavoprotein</keyword>
<feature type="binding site" evidence="6">
    <location>
        <position position="189"/>
    </location>
    <ligand>
        <name>FAD</name>
        <dbReference type="ChEBI" id="CHEBI:57692"/>
    </ligand>
</feature>
<keyword evidence="7" id="KW-0732">Signal</keyword>
<feature type="binding site" evidence="6">
    <location>
        <position position="266"/>
    </location>
    <ligand>
        <name>D-dopa</name>
        <dbReference type="ChEBI" id="CHEBI:149689"/>
    </ligand>
</feature>
<comment type="cofactor">
    <cofactor evidence="1 6">
        <name>FAD</name>
        <dbReference type="ChEBI" id="CHEBI:57692"/>
    </cofactor>
</comment>
<keyword evidence="5" id="KW-0560">Oxidoreductase</keyword>
<gene>
    <name evidence="9" type="ORF">FWILDA_LOCUS10642</name>
</gene>
<protein>
    <submittedName>
        <fullName evidence="9">16112_t:CDS:1</fullName>
    </submittedName>
</protein>
<proteinExistence type="inferred from homology"/>
<feature type="domain" description="FAD dependent oxidoreductase" evidence="8">
    <location>
        <begin position="5"/>
        <end position="93"/>
    </location>
</feature>